<evidence type="ECO:0000256" key="2">
    <source>
        <dbReference type="ARBA" id="ARBA00022803"/>
    </source>
</evidence>
<keyword evidence="1" id="KW-0677">Repeat</keyword>
<dbReference type="PANTHER" id="PTHR44943">
    <property type="entry name" value="CELLULOSE SYNTHASE OPERON PROTEIN C"/>
    <property type="match status" value="1"/>
</dbReference>
<dbReference type="InterPro" id="IPR051685">
    <property type="entry name" value="Ycf3/AcsC/BcsC/TPR_MFPF"/>
</dbReference>
<dbReference type="EMBL" id="UINC01029139">
    <property type="protein sequence ID" value="SVB11364.1"/>
    <property type="molecule type" value="Genomic_DNA"/>
</dbReference>
<evidence type="ECO:0000313" key="3">
    <source>
        <dbReference type="EMBL" id="SVB11364.1"/>
    </source>
</evidence>
<dbReference type="SMART" id="SM00028">
    <property type="entry name" value="TPR"/>
    <property type="match status" value="2"/>
</dbReference>
<sequence length="285" mass="32595">MKAIIIAILIACSFSTIFYANAESVEELHDAAYQFMKSENFSDAIDTYSKILELQPNDEQALLNRAIAYTQVDRFDQALWDIDSFLMLNPNNKKALNGKAFILEKLDCISYKKCGPLESLRILEELLESDPTNNELENQRNFVLTNVPSFNVRATDGDYLVRFQQILKDSEGSLVSVIDGVGSEVIPTRLLDEYLDEKKDTVDIFEKEIVSIEGEQYVKWRYEISGIENEGSFYGKWEIITQITVEDIEEQKIELELELARGITPAIVTEKGDHYLIIVEILKKI</sequence>
<gene>
    <name evidence="3" type="ORF">METZ01_LOCUS164218</name>
</gene>
<keyword evidence="2" id="KW-0802">TPR repeat</keyword>
<dbReference type="InterPro" id="IPR019734">
    <property type="entry name" value="TPR_rpt"/>
</dbReference>
<organism evidence="3">
    <name type="scientific">marine metagenome</name>
    <dbReference type="NCBI Taxonomy" id="408172"/>
    <lineage>
        <taxon>unclassified sequences</taxon>
        <taxon>metagenomes</taxon>
        <taxon>ecological metagenomes</taxon>
    </lineage>
</organism>
<reference evidence="3" key="1">
    <citation type="submission" date="2018-05" db="EMBL/GenBank/DDBJ databases">
        <authorList>
            <person name="Lanie J.A."/>
            <person name="Ng W.-L."/>
            <person name="Kazmierczak K.M."/>
            <person name="Andrzejewski T.M."/>
            <person name="Davidsen T.M."/>
            <person name="Wayne K.J."/>
            <person name="Tettelin H."/>
            <person name="Glass J.I."/>
            <person name="Rusch D."/>
            <person name="Podicherti R."/>
            <person name="Tsui H.-C.T."/>
            <person name="Winkler M.E."/>
        </authorList>
    </citation>
    <scope>NUCLEOTIDE SEQUENCE</scope>
</reference>
<dbReference type="PROSITE" id="PS50005">
    <property type="entry name" value="TPR"/>
    <property type="match status" value="2"/>
</dbReference>
<dbReference type="AlphaFoldDB" id="A0A382BCJ7"/>
<evidence type="ECO:0000256" key="1">
    <source>
        <dbReference type="ARBA" id="ARBA00022737"/>
    </source>
</evidence>
<protein>
    <submittedName>
        <fullName evidence="3">Uncharacterized protein</fullName>
    </submittedName>
</protein>
<dbReference type="PANTHER" id="PTHR44943:SF8">
    <property type="entry name" value="TPR REPEAT-CONTAINING PROTEIN MJ0263"/>
    <property type="match status" value="1"/>
</dbReference>
<accession>A0A382BCJ7</accession>
<dbReference type="Gene3D" id="1.25.40.10">
    <property type="entry name" value="Tetratricopeptide repeat domain"/>
    <property type="match status" value="1"/>
</dbReference>
<dbReference type="SUPFAM" id="SSF48452">
    <property type="entry name" value="TPR-like"/>
    <property type="match status" value="1"/>
</dbReference>
<name>A0A382BCJ7_9ZZZZ</name>
<proteinExistence type="predicted"/>
<dbReference type="InterPro" id="IPR011990">
    <property type="entry name" value="TPR-like_helical_dom_sf"/>
</dbReference>